<accession>A0A5N6QWS8</accession>
<feature type="region of interest" description="Disordered" evidence="1">
    <location>
        <begin position="1"/>
        <end position="23"/>
    </location>
</feature>
<dbReference type="AlphaFoldDB" id="A0A5N6QWS8"/>
<proteinExistence type="predicted"/>
<feature type="compositionally biased region" description="Basic residues" evidence="1">
    <location>
        <begin position="1"/>
        <end position="17"/>
    </location>
</feature>
<evidence type="ECO:0000313" key="3">
    <source>
        <dbReference type="Proteomes" id="UP000327013"/>
    </source>
</evidence>
<dbReference type="EMBL" id="CM017323">
    <property type="protein sequence ID" value="KAE8021410.1"/>
    <property type="molecule type" value="Genomic_DNA"/>
</dbReference>
<protein>
    <submittedName>
        <fullName evidence="2">Uncharacterized protein</fullName>
    </submittedName>
</protein>
<name>A0A5N6QWS8_9ROSI</name>
<organism evidence="2 3">
    <name type="scientific">Carpinus fangiana</name>
    <dbReference type="NCBI Taxonomy" id="176857"/>
    <lineage>
        <taxon>Eukaryota</taxon>
        <taxon>Viridiplantae</taxon>
        <taxon>Streptophyta</taxon>
        <taxon>Embryophyta</taxon>
        <taxon>Tracheophyta</taxon>
        <taxon>Spermatophyta</taxon>
        <taxon>Magnoliopsida</taxon>
        <taxon>eudicotyledons</taxon>
        <taxon>Gunneridae</taxon>
        <taxon>Pentapetalae</taxon>
        <taxon>rosids</taxon>
        <taxon>fabids</taxon>
        <taxon>Fagales</taxon>
        <taxon>Betulaceae</taxon>
        <taxon>Carpinus</taxon>
    </lineage>
</organism>
<keyword evidence="3" id="KW-1185">Reference proteome</keyword>
<reference evidence="2 3" key="1">
    <citation type="submission" date="2019-06" db="EMBL/GenBank/DDBJ databases">
        <title>A chromosomal-level reference genome of Carpinus fangiana (Coryloideae, Betulaceae).</title>
        <authorList>
            <person name="Yang X."/>
            <person name="Wang Z."/>
            <person name="Zhang L."/>
            <person name="Hao G."/>
            <person name="Liu J."/>
            <person name="Yang Y."/>
        </authorList>
    </citation>
    <scope>NUCLEOTIDE SEQUENCE [LARGE SCALE GENOMIC DNA]</scope>
    <source>
        <strain evidence="2">Cfa_2016G</strain>
        <tissue evidence="2">Leaf</tissue>
    </source>
</reference>
<dbReference type="Proteomes" id="UP000327013">
    <property type="component" value="Chromosome 3"/>
</dbReference>
<evidence type="ECO:0000313" key="2">
    <source>
        <dbReference type="EMBL" id="KAE8021410.1"/>
    </source>
</evidence>
<evidence type="ECO:0000256" key="1">
    <source>
        <dbReference type="SAM" id="MobiDB-lite"/>
    </source>
</evidence>
<gene>
    <name evidence="2" type="ORF">FH972_007303</name>
</gene>
<sequence length="95" mass="10918">MNGKKGKPLRASKHKAERKSYQNRRGCVRWVDVVRKKAKPERSSTVAMQRDGGFCFLRERERGRSWVGDIIVVASWRLIKNKLRPRLTGILSGPA</sequence>